<feature type="transmembrane region" description="Helical" evidence="7">
    <location>
        <begin position="37"/>
        <end position="57"/>
    </location>
</feature>
<dbReference type="GO" id="GO:0005783">
    <property type="term" value="C:endoplasmic reticulum"/>
    <property type="evidence" value="ECO:0007669"/>
    <property type="project" value="TreeGrafter"/>
</dbReference>
<comment type="similarity">
    <text evidence="2 6">Belongs to the CDC50/LEM3 family.</text>
</comment>
<dbReference type="GO" id="GO:0005886">
    <property type="term" value="C:plasma membrane"/>
    <property type="evidence" value="ECO:0007669"/>
    <property type="project" value="TreeGrafter"/>
</dbReference>
<dbReference type="OrthoDB" id="340608at2759"/>
<keyword evidence="3 7" id="KW-0812">Transmembrane</keyword>
<dbReference type="PIRSF" id="PIRSF015840">
    <property type="entry name" value="DUF284_TM_euk"/>
    <property type="match status" value="1"/>
</dbReference>
<evidence type="ECO:0000256" key="2">
    <source>
        <dbReference type="ARBA" id="ARBA00009457"/>
    </source>
</evidence>
<keyword evidence="4 7" id="KW-1133">Transmembrane helix</keyword>
<dbReference type="GeneID" id="94835476"/>
<feature type="transmembrane region" description="Helical" evidence="7">
    <location>
        <begin position="265"/>
        <end position="285"/>
    </location>
</feature>
<dbReference type="Proteomes" id="UP000179807">
    <property type="component" value="Unassembled WGS sequence"/>
</dbReference>
<evidence type="ECO:0000256" key="6">
    <source>
        <dbReference type="PIRNR" id="PIRNR015840"/>
    </source>
</evidence>
<dbReference type="GO" id="GO:0005794">
    <property type="term" value="C:Golgi apparatus"/>
    <property type="evidence" value="ECO:0007669"/>
    <property type="project" value="TreeGrafter"/>
</dbReference>
<dbReference type="AlphaFoldDB" id="A0A1J4KK15"/>
<accession>A0A1J4KK15</accession>
<dbReference type="Pfam" id="PF03381">
    <property type="entry name" value="CDC50"/>
    <property type="match status" value="1"/>
</dbReference>
<evidence type="ECO:0000313" key="8">
    <source>
        <dbReference type="EMBL" id="OHT11288.1"/>
    </source>
</evidence>
<dbReference type="InterPro" id="IPR005045">
    <property type="entry name" value="CDC50/LEM3_fam"/>
</dbReference>
<gene>
    <name evidence="8" type="ORF">TRFO_19405</name>
</gene>
<keyword evidence="5 6" id="KW-0472">Membrane</keyword>
<evidence type="ECO:0000256" key="3">
    <source>
        <dbReference type="ARBA" id="ARBA00022692"/>
    </source>
</evidence>
<dbReference type="PANTHER" id="PTHR10926:SF0">
    <property type="entry name" value="CDC50, ISOFORM A"/>
    <property type="match status" value="1"/>
</dbReference>
<evidence type="ECO:0000256" key="4">
    <source>
        <dbReference type="ARBA" id="ARBA00022989"/>
    </source>
</evidence>
<proteinExistence type="inferred from homology"/>
<comment type="subcellular location">
    <subcellularLocation>
        <location evidence="1">Membrane</location>
        <topology evidence="1">Multi-pass membrane protein</topology>
    </subcellularLocation>
</comment>
<protein>
    <submittedName>
        <fullName evidence="8">Cell cycle control protein</fullName>
    </submittedName>
</protein>
<dbReference type="EMBL" id="MLAK01000592">
    <property type="protein sequence ID" value="OHT11288.1"/>
    <property type="molecule type" value="Genomic_DNA"/>
</dbReference>
<comment type="caution">
    <text evidence="8">The sequence shown here is derived from an EMBL/GenBank/DDBJ whole genome shotgun (WGS) entry which is preliminary data.</text>
</comment>
<evidence type="ECO:0000256" key="1">
    <source>
        <dbReference type="ARBA" id="ARBA00004141"/>
    </source>
</evidence>
<evidence type="ECO:0000313" key="9">
    <source>
        <dbReference type="Proteomes" id="UP000179807"/>
    </source>
</evidence>
<reference evidence="8" key="1">
    <citation type="submission" date="2016-10" db="EMBL/GenBank/DDBJ databases">
        <authorList>
            <person name="Benchimol M."/>
            <person name="Almeida L.G."/>
            <person name="Vasconcelos A.T."/>
            <person name="Perreira-Neves A."/>
            <person name="Rosa I.A."/>
            <person name="Tasca T."/>
            <person name="Bogo M.R."/>
            <person name="de Souza W."/>
        </authorList>
    </citation>
    <scope>NUCLEOTIDE SEQUENCE [LARGE SCALE GENOMIC DNA]</scope>
    <source>
        <strain evidence="8">K</strain>
    </source>
</reference>
<organism evidence="8 9">
    <name type="scientific">Tritrichomonas foetus</name>
    <dbReference type="NCBI Taxonomy" id="1144522"/>
    <lineage>
        <taxon>Eukaryota</taxon>
        <taxon>Metamonada</taxon>
        <taxon>Parabasalia</taxon>
        <taxon>Tritrichomonadida</taxon>
        <taxon>Tritrichomonadidae</taxon>
        <taxon>Tritrichomonas</taxon>
    </lineage>
</organism>
<dbReference type="VEuPathDB" id="TrichDB:TRFO_19405"/>
<sequence length="315" mass="36433">MRQETGLLSNPCLQTHPACQQNLRGCRPTLDHRPLGFFLTMSIFHLLCGILLITTSLQVKEYKVRYDNLCKGTGDQITVKFDNAELSGMIYLYYELHGFYQAHFRFVSSFSADQMQGRYVESTENCDPVNDYSANGGLPMPCGLLPTYFFNDYYEPDQSGFEESGIVWKNEIDDLFKPPNSQYSNQQRWMRGISDQFPNETQNEHFIAWMRVAHQPTFRKLFMKANTTIKPNLNVRVFCNYDKEKFDGERWLVILKPSGMGGNNIVLAIINFVVFAVLLVFALIFKTECCCINRKRHPQGFEKETLVIEENVLTK</sequence>
<name>A0A1J4KK15_9EUKA</name>
<keyword evidence="9" id="KW-1185">Reference proteome</keyword>
<dbReference type="PANTHER" id="PTHR10926">
    <property type="entry name" value="CELL CYCLE CONTROL PROTEIN 50"/>
    <property type="match status" value="1"/>
</dbReference>
<dbReference type="RefSeq" id="XP_068364424.1">
    <property type="nucleotide sequence ID" value="XM_068500772.1"/>
</dbReference>
<evidence type="ECO:0000256" key="5">
    <source>
        <dbReference type="ARBA" id="ARBA00023136"/>
    </source>
</evidence>
<evidence type="ECO:0000256" key="7">
    <source>
        <dbReference type="SAM" id="Phobius"/>
    </source>
</evidence>